<dbReference type="PANTHER" id="PTHR43217">
    <property type="entry name" value="SUCCINATE SEMIALDEHYDE DEHYDROGENASE [NAD(P)+] SAD"/>
    <property type="match status" value="1"/>
</dbReference>
<dbReference type="InterPro" id="IPR016162">
    <property type="entry name" value="Ald_DH_N"/>
</dbReference>
<dbReference type="STRING" id="117157.SAMN04489717_1295"/>
<sequence length="458" mass="49268">MPIATVNPATGETLEEFTAQSPDEVDRRIAGAAEAFRALRRTTFETRAEWMRATADILEHETDRIAATMTIEMGKTIGAAKAEATKCVRGMRYYADNAERLLADEPYAHPDKVGASSAYVTYQPLGPILAVMPWNFPLWQVVRFAAPALMVGNTGLLKHASNVPRTALYLDTLFTRGGFPEGSFATLLIGSSDVEQVLTDPRIRAATLTGSEPAGRSVAEIAGRHIKKTVLELGGSDPFVVMPSADLDKAAKVATTARCQNNGQSCIAAKRFIVHEDCYDEFAERFVAAMTALKVGDPMDEETDVGPLATESGRDDVEQLVADAVGKGAKVLCGGDTPDRPGWWYPPTVLADITPSMRMYAEEVFGPVAQLYRVGSLAEAVELANVTTFGLGANAWTRDGDEQAAFVRDLEAGMVTINGMVTSYPELPFGGVKNSGYGRELGAPGPKEFCNAKTVWIS</sequence>
<keyword evidence="3" id="KW-0560">Oxidoreductase</keyword>
<dbReference type="GO" id="GO:0004777">
    <property type="term" value="F:succinate-semialdehyde dehydrogenase (NAD+) activity"/>
    <property type="evidence" value="ECO:0007669"/>
    <property type="project" value="TreeGrafter"/>
</dbReference>
<feature type="domain" description="Aldehyde dehydrogenase" evidence="4">
    <location>
        <begin position="3"/>
        <end position="455"/>
    </location>
</feature>
<keyword evidence="2" id="KW-0521">NADP</keyword>
<dbReference type="SUPFAM" id="SSF53720">
    <property type="entry name" value="ALDH-like"/>
    <property type="match status" value="1"/>
</dbReference>
<dbReference type="InterPro" id="IPR044148">
    <property type="entry name" value="ALDH_GabD1-like"/>
</dbReference>
<dbReference type="InterPro" id="IPR015590">
    <property type="entry name" value="Aldehyde_DH_dom"/>
</dbReference>
<evidence type="ECO:0000256" key="3">
    <source>
        <dbReference type="ARBA" id="ARBA00023002"/>
    </source>
</evidence>
<evidence type="ECO:0000313" key="6">
    <source>
        <dbReference type="Proteomes" id="UP000198983"/>
    </source>
</evidence>
<dbReference type="OrthoDB" id="6882680at2"/>
<dbReference type="RefSeq" id="WP_092651519.1">
    <property type="nucleotide sequence ID" value="NZ_LT629732.1"/>
</dbReference>
<evidence type="ECO:0000259" key="4">
    <source>
        <dbReference type="Pfam" id="PF00171"/>
    </source>
</evidence>
<dbReference type="NCBIfam" id="NF006915">
    <property type="entry name" value="PRK09406.1"/>
    <property type="match status" value="1"/>
</dbReference>
<dbReference type="InterPro" id="IPR016161">
    <property type="entry name" value="Ald_DH/histidinol_DH"/>
</dbReference>
<dbReference type="FunFam" id="3.40.605.10:FF:000012">
    <property type="entry name" value="NAD-dependent succinate-semialdehyde dehydrogenase"/>
    <property type="match status" value="1"/>
</dbReference>
<dbReference type="PANTHER" id="PTHR43217:SF1">
    <property type="entry name" value="SUCCINATE SEMIALDEHYDE DEHYDROGENASE [NAD(P)+] SAD"/>
    <property type="match status" value="1"/>
</dbReference>
<keyword evidence="6" id="KW-1185">Reference proteome</keyword>
<dbReference type="Gene3D" id="3.40.605.10">
    <property type="entry name" value="Aldehyde Dehydrogenase, Chain A, domain 1"/>
    <property type="match status" value="1"/>
</dbReference>
<evidence type="ECO:0000256" key="2">
    <source>
        <dbReference type="ARBA" id="ARBA00022857"/>
    </source>
</evidence>
<dbReference type="Proteomes" id="UP000198983">
    <property type="component" value="Chromosome I"/>
</dbReference>
<protein>
    <submittedName>
        <fullName evidence="5">Succinate-semialdehyde dehydrogenase / glutarate-semialdehyde dehydrogenase</fullName>
    </submittedName>
</protein>
<dbReference type="AlphaFoldDB" id="A0A1H1NN59"/>
<name>A0A1H1NN59_9ACTN</name>
<dbReference type="InterPro" id="IPR047110">
    <property type="entry name" value="GABD/Sad-like"/>
</dbReference>
<gene>
    <name evidence="5" type="ORF">SAMN04489717_1295</name>
</gene>
<dbReference type="FunFam" id="3.40.309.10:FF:000010">
    <property type="entry name" value="Gamma-aminobutyraldehyde dehydrogenase"/>
    <property type="match status" value="1"/>
</dbReference>
<dbReference type="CDD" id="cd07100">
    <property type="entry name" value="ALDH_SSADH1_GabD1"/>
    <property type="match status" value="1"/>
</dbReference>
<dbReference type="EMBL" id="LT629732">
    <property type="protein sequence ID" value="SDS00323.1"/>
    <property type="molecule type" value="Genomic_DNA"/>
</dbReference>
<dbReference type="Pfam" id="PF00171">
    <property type="entry name" value="Aldedh"/>
    <property type="match status" value="1"/>
</dbReference>
<dbReference type="GO" id="GO:0004030">
    <property type="term" value="F:aldehyde dehydrogenase [NAD(P)+] activity"/>
    <property type="evidence" value="ECO:0007669"/>
    <property type="project" value="InterPro"/>
</dbReference>
<organism evidence="5 6">
    <name type="scientific">Actinopolymorpha singaporensis</name>
    <dbReference type="NCBI Taxonomy" id="117157"/>
    <lineage>
        <taxon>Bacteria</taxon>
        <taxon>Bacillati</taxon>
        <taxon>Actinomycetota</taxon>
        <taxon>Actinomycetes</taxon>
        <taxon>Propionibacteriales</taxon>
        <taxon>Actinopolymorphaceae</taxon>
        <taxon>Actinopolymorpha</taxon>
    </lineage>
</organism>
<proteinExistence type="inferred from homology"/>
<comment type="similarity">
    <text evidence="1">Belongs to the aldehyde dehydrogenase family.</text>
</comment>
<evidence type="ECO:0000256" key="1">
    <source>
        <dbReference type="ARBA" id="ARBA00009986"/>
    </source>
</evidence>
<accession>A0A1H1NN59</accession>
<evidence type="ECO:0000313" key="5">
    <source>
        <dbReference type="EMBL" id="SDS00323.1"/>
    </source>
</evidence>
<dbReference type="InterPro" id="IPR016163">
    <property type="entry name" value="Ald_DH_C"/>
</dbReference>
<reference evidence="5 6" key="1">
    <citation type="submission" date="2016-10" db="EMBL/GenBank/DDBJ databases">
        <authorList>
            <person name="de Groot N.N."/>
        </authorList>
    </citation>
    <scope>NUCLEOTIDE SEQUENCE [LARGE SCALE GENOMIC DNA]</scope>
    <source>
        <strain evidence="5 6">DSM 22024</strain>
    </source>
</reference>
<dbReference type="Gene3D" id="3.40.309.10">
    <property type="entry name" value="Aldehyde Dehydrogenase, Chain A, domain 2"/>
    <property type="match status" value="1"/>
</dbReference>